<evidence type="ECO:0000313" key="2">
    <source>
        <dbReference type="EMBL" id="MEC5387503.1"/>
    </source>
</evidence>
<feature type="chain" id="PRO_5045176140" evidence="1">
    <location>
        <begin position="29"/>
        <end position="306"/>
    </location>
</feature>
<dbReference type="PROSITE" id="PS51257">
    <property type="entry name" value="PROKAR_LIPOPROTEIN"/>
    <property type="match status" value="1"/>
</dbReference>
<sequence length="306" mass="33049">MKPFRMSVLLALRLAGAMTLVAGGSACAQQLEPRAYAPLPVDLNVLGLAAAYSRGDVAVDPSVPISNAQARLVVVAPFYAHSFDLLGRQAGVSLVMPIADINGHGELQGQAREVKRTGLGDPVMRFSINLLGSPALTAQQFATRKRETILGASLSVVAPLGDYDSTKLVNLGSNRWAFKPELGLSQPVGDWDLELYAGVWLFTDNDNFYGGLVRKQEPMMSTQSHVVYTFQPGLWASFDFTYYVGGATTVGGKPKDDRNDNSRAGLTLALPVARQHALKLSWSRGVTVRIGQNFTVLGASWSYAWF</sequence>
<keyword evidence="3" id="KW-1185">Reference proteome</keyword>
<comment type="caution">
    <text evidence="2">The sequence shown here is derived from an EMBL/GenBank/DDBJ whole genome shotgun (WGS) entry which is preliminary data.</text>
</comment>
<dbReference type="InterPro" id="IPR025737">
    <property type="entry name" value="FApF"/>
</dbReference>
<name>A0ABU6K6S6_9RHOO</name>
<dbReference type="Pfam" id="PF13557">
    <property type="entry name" value="Phenol_MetA_deg"/>
    <property type="match status" value="1"/>
</dbReference>
<dbReference type="Proteomes" id="UP001331561">
    <property type="component" value="Unassembled WGS sequence"/>
</dbReference>
<protein>
    <submittedName>
        <fullName evidence="2">Transporter</fullName>
    </submittedName>
</protein>
<keyword evidence="1" id="KW-0732">Signal</keyword>
<dbReference type="RefSeq" id="WP_327600472.1">
    <property type="nucleotide sequence ID" value="NZ_JAYXHS010000003.1"/>
</dbReference>
<dbReference type="EMBL" id="JAYXHS010000003">
    <property type="protein sequence ID" value="MEC5387503.1"/>
    <property type="molecule type" value="Genomic_DNA"/>
</dbReference>
<gene>
    <name evidence="2" type="ORF">VVD49_17360</name>
</gene>
<organism evidence="2 3">
    <name type="scientific">Uliginosibacterium silvisoli</name>
    <dbReference type="NCBI Taxonomy" id="3114758"/>
    <lineage>
        <taxon>Bacteria</taxon>
        <taxon>Pseudomonadati</taxon>
        <taxon>Pseudomonadota</taxon>
        <taxon>Betaproteobacteria</taxon>
        <taxon>Rhodocyclales</taxon>
        <taxon>Zoogloeaceae</taxon>
        <taxon>Uliginosibacterium</taxon>
    </lineage>
</organism>
<feature type="signal peptide" evidence="1">
    <location>
        <begin position="1"/>
        <end position="28"/>
    </location>
</feature>
<reference evidence="2 3" key="1">
    <citation type="submission" date="2024-01" db="EMBL/GenBank/DDBJ databases">
        <title>Uliginosibacterium soil sp. nov.</title>
        <authorList>
            <person name="Lv Y."/>
        </authorList>
    </citation>
    <scope>NUCLEOTIDE SEQUENCE [LARGE SCALE GENOMIC DNA]</scope>
    <source>
        <strain evidence="2 3">H3</strain>
    </source>
</reference>
<proteinExistence type="predicted"/>
<evidence type="ECO:0000313" key="3">
    <source>
        <dbReference type="Proteomes" id="UP001331561"/>
    </source>
</evidence>
<accession>A0ABU6K6S6</accession>
<evidence type="ECO:0000256" key="1">
    <source>
        <dbReference type="SAM" id="SignalP"/>
    </source>
</evidence>